<gene>
    <name evidence="2" type="ORF">G3576_30330</name>
</gene>
<sequence>MTDQPRRITFRNGPIEIVGALWLPPGFDVGTTHPALVVVTPGSSVKEQIGANYASRMAGRGHVVLTFDPSYQGESGGEPRDLEDPAARMEDVRCALDRLVTLPFVDAERIGVLGICAGGGYAVGTALTERRIKAVGTVVGNNIGRAFRRMQAEAGTTESLLAAVAAARTAEARGAVPRRDPWIPDSPAEAAAVGLSDEATLQAVDYYRTPRGQHPQSTNRLLFRSHALLLGFDAFHLVPELLVQPLAVVIGGVPGSTGSGEEGRRLWELAPNRRDLVVIEGAGHYDLYDRPAFVEQAVSRLDTFFKACLSRS</sequence>
<dbReference type="SUPFAM" id="SSF53474">
    <property type="entry name" value="alpha/beta-Hydrolases"/>
    <property type="match status" value="1"/>
</dbReference>
<dbReference type="EMBL" id="JAAIKB010000031">
    <property type="protein sequence ID" value="NGM24325.1"/>
    <property type="molecule type" value="Genomic_DNA"/>
</dbReference>
<dbReference type="InterPro" id="IPR051411">
    <property type="entry name" value="Polyketide_trans_af380"/>
</dbReference>
<dbReference type="AlphaFoldDB" id="A0A6M1LUZ5"/>
<keyword evidence="2" id="KW-0378">Hydrolase</keyword>
<name>A0A6M1LUZ5_9PROT</name>
<dbReference type="Gene3D" id="3.40.50.1820">
    <property type="entry name" value="alpha/beta hydrolase"/>
    <property type="match status" value="1"/>
</dbReference>
<comment type="caution">
    <text evidence="2">The sequence shown here is derived from an EMBL/GenBank/DDBJ whole genome shotgun (WGS) entry which is preliminary data.</text>
</comment>
<dbReference type="GO" id="GO:0016787">
    <property type="term" value="F:hydrolase activity"/>
    <property type="evidence" value="ECO:0007669"/>
    <property type="project" value="UniProtKB-KW"/>
</dbReference>
<dbReference type="PANTHER" id="PTHR47751:SF1">
    <property type="entry name" value="SUPERFAMILY HYDROLASE, PUTATIVE (AFU_ORTHOLOGUE AFUA_2G16580)-RELATED"/>
    <property type="match status" value="1"/>
</dbReference>
<dbReference type="InterPro" id="IPR000073">
    <property type="entry name" value="AB_hydrolase_1"/>
</dbReference>
<organism evidence="2 3">
    <name type="scientific">Falsiroseomonas algicola</name>
    <dbReference type="NCBI Taxonomy" id="2716930"/>
    <lineage>
        <taxon>Bacteria</taxon>
        <taxon>Pseudomonadati</taxon>
        <taxon>Pseudomonadota</taxon>
        <taxon>Alphaproteobacteria</taxon>
        <taxon>Acetobacterales</taxon>
        <taxon>Roseomonadaceae</taxon>
        <taxon>Falsiroseomonas</taxon>
    </lineage>
</organism>
<accession>A0A6M1LUZ5</accession>
<dbReference type="Proteomes" id="UP000475385">
    <property type="component" value="Unassembled WGS sequence"/>
</dbReference>
<dbReference type="InterPro" id="IPR029058">
    <property type="entry name" value="AB_hydrolase_fold"/>
</dbReference>
<dbReference type="Pfam" id="PF12697">
    <property type="entry name" value="Abhydrolase_6"/>
    <property type="match status" value="1"/>
</dbReference>
<reference evidence="2 3" key="1">
    <citation type="submission" date="2020-02" db="EMBL/GenBank/DDBJ databases">
        <authorList>
            <person name="Kim H.M."/>
            <person name="Jeon C.O."/>
        </authorList>
    </citation>
    <scope>NUCLEOTIDE SEQUENCE [LARGE SCALE GENOMIC DNA]</scope>
    <source>
        <strain evidence="2 3">PeD5</strain>
    </source>
</reference>
<protein>
    <submittedName>
        <fullName evidence="2">Alpha/beta hydrolase</fullName>
    </submittedName>
</protein>
<proteinExistence type="predicted"/>
<evidence type="ECO:0000259" key="1">
    <source>
        <dbReference type="Pfam" id="PF12697"/>
    </source>
</evidence>
<reference evidence="2 3" key="2">
    <citation type="submission" date="2020-03" db="EMBL/GenBank/DDBJ databases">
        <title>Roseomonas stagni sp. nov., isolated from pond water in Japan.</title>
        <authorList>
            <person name="Furuhata K."/>
            <person name="Miyamoto H."/>
            <person name="Goto K."/>
        </authorList>
    </citation>
    <scope>NUCLEOTIDE SEQUENCE [LARGE SCALE GENOMIC DNA]</scope>
    <source>
        <strain evidence="2 3">PeD5</strain>
    </source>
</reference>
<evidence type="ECO:0000313" key="2">
    <source>
        <dbReference type="EMBL" id="NGM24325.1"/>
    </source>
</evidence>
<dbReference type="PANTHER" id="PTHR47751">
    <property type="entry name" value="SUPERFAMILY HYDROLASE, PUTATIVE (AFU_ORTHOLOGUE AFUA_2G16580)-RELATED"/>
    <property type="match status" value="1"/>
</dbReference>
<dbReference type="Gene3D" id="1.10.10.800">
    <property type="match status" value="1"/>
</dbReference>
<evidence type="ECO:0000313" key="3">
    <source>
        <dbReference type="Proteomes" id="UP000475385"/>
    </source>
</evidence>
<dbReference type="RefSeq" id="WP_164698234.1">
    <property type="nucleotide sequence ID" value="NZ_JAAIKB010000031.1"/>
</dbReference>
<feature type="domain" description="AB hydrolase-1" evidence="1">
    <location>
        <begin position="58"/>
        <end position="296"/>
    </location>
</feature>
<keyword evidence="3" id="KW-1185">Reference proteome</keyword>